<gene>
    <name evidence="1" type="ORF">COMA1_80052</name>
</gene>
<organism evidence="1 2">
    <name type="scientific">Candidatus Nitrospira nitrosa</name>
    <dbReference type="NCBI Taxonomy" id="1742972"/>
    <lineage>
        <taxon>Bacteria</taxon>
        <taxon>Pseudomonadati</taxon>
        <taxon>Nitrospirota</taxon>
        <taxon>Nitrospiria</taxon>
        <taxon>Nitrospirales</taxon>
        <taxon>Nitrospiraceae</taxon>
        <taxon>Nitrospira</taxon>
    </lineage>
</organism>
<evidence type="ECO:0000313" key="2">
    <source>
        <dbReference type="Proteomes" id="UP000199032"/>
    </source>
</evidence>
<accession>A0A0S4LPP5</accession>
<protein>
    <recommendedName>
        <fullName evidence="3">DUF3703 domain-containing protein</fullName>
    </recommendedName>
</protein>
<keyword evidence="2" id="KW-1185">Reference proteome</keyword>
<sequence length="127" mass="14757">MTYKMHPFLKEAYDKELVAAIEQYHSGYLKLAFTNLERAHILGQSYNIAHARTHWWMLRVGLRNRDIVEILGQIPRILGALLFSRIWAPIGNTGGARVPLFKTMPIPHELQVLLDRYGHKPNKWLTL</sequence>
<dbReference type="Proteomes" id="UP000199032">
    <property type="component" value="Unassembled WGS sequence"/>
</dbReference>
<evidence type="ECO:0008006" key="3">
    <source>
        <dbReference type="Google" id="ProtNLM"/>
    </source>
</evidence>
<proteinExistence type="predicted"/>
<dbReference type="EMBL" id="CZQA01000014">
    <property type="protein sequence ID" value="CUS39493.1"/>
    <property type="molecule type" value="Genomic_DNA"/>
</dbReference>
<dbReference type="Pfam" id="PF12487">
    <property type="entry name" value="DUF3703"/>
    <property type="match status" value="1"/>
</dbReference>
<name>A0A0S4LPP5_9BACT</name>
<reference evidence="1 2" key="1">
    <citation type="submission" date="2015-10" db="EMBL/GenBank/DDBJ databases">
        <authorList>
            <person name="Gilbert D.G."/>
        </authorList>
    </citation>
    <scope>NUCLEOTIDE SEQUENCE [LARGE SCALE GENOMIC DNA]</scope>
    <source>
        <strain evidence="1">COMA1</strain>
    </source>
</reference>
<dbReference type="STRING" id="1742972.COMA1_80052"/>
<dbReference type="AlphaFoldDB" id="A0A0S4LPP5"/>
<evidence type="ECO:0000313" key="1">
    <source>
        <dbReference type="EMBL" id="CUS39493.1"/>
    </source>
</evidence>
<dbReference type="InterPro" id="IPR022172">
    <property type="entry name" value="DUF3703"/>
</dbReference>